<gene>
    <name evidence="2" type="ORF">CesoFtcFv8_021409</name>
</gene>
<keyword evidence="3" id="KW-1185">Reference proteome</keyword>
<name>A0AAN8BDP8_9TELE</name>
<sequence length="86" mass="9202">MVALKDSGRGLDLCQVTVAEEEEEEEEEGELADKKQEVARRQCSEGGERGGVYSIDLKHGGKKRGGGRGGRGGTAQWGGEGQHENM</sequence>
<evidence type="ECO:0000256" key="1">
    <source>
        <dbReference type="SAM" id="MobiDB-lite"/>
    </source>
</evidence>
<feature type="compositionally biased region" description="Acidic residues" evidence="1">
    <location>
        <begin position="19"/>
        <end position="30"/>
    </location>
</feature>
<evidence type="ECO:0000313" key="3">
    <source>
        <dbReference type="Proteomes" id="UP001335648"/>
    </source>
</evidence>
<dbReference type="Proteomes" id="UP001335648">
    <property type="component" value="Unassembled WGS sequence"/>
</dbReference>
<proteinExistence type="predicted"/>
<feature type="compositionally biased region" description="Basic and acidic residues" evidence="1">
    <location>
        <begin position="31"/>
        <end position="48"/>
    </location>
</feature>
<protein>
    <submittedName>
        <fullName evidence="2">Uncharacterized protein</fullName>
    </submittedName>
</protein>
<comment type="caution">
    <text evidence="2">The sequence shown here is derived from an EMBL/GenBank/DDBJ whole genome shotgun (WGS) entry which is preliminary data.</text>
</comment>
<evidence type="ECO:0000313" key="2">
    <source>
        <dbReference type="EMBL" id="KAK5882867.1"/>
    </source>
</evidence>
<accession>A0AAN8BDP8</accession>
<feature type="region of interest" description="Disordered" evidence="1">
    <location>
        <begin position="18"/>
        <end position="86"/>
    </location>
</feature>
<dbReference type="EMBL" id="JAULUE010002062">
    <property type="protein sequence ID" value="KAK5882867.1"/>
    <property type="molecule type" value="Genomic_DNA"/>
</dbReference>
<dbReference type="AlphaFoldDB" id="A0AAN8BDP8"/>
<feature type="compositionally biased region" description="Gly residues" evidence="1">
    <location>
        <begin position="67"/>
        <end position="80"/>
    </location>
</feature>
<reference evidence="2 3" key="1">
    <citation type="journal article" date="2023" name="Mol. Biol. Evol.">
        <title>Genomics of Secondarily Temperate Adaptation in the Only Non-Antarctic Icefish.</title>
        <authorList>
            <person name="Rivera-Colon A.G."/>
            <person name="Rayamajhi N."/>
            <person name="Minhas B.F."/>
            <person name="Madrigal G."/>
            <person name="Bilyk K.T."/>
            <person name="Yoon V."/>
            <person name="Hune M."/>
            <person name="Gregory S."/>
            <person name="Cheng C.H.C."/>
            <person name="Catchen J.M."/>
        </authorList>
    </citation>
    <scope>NUCLEOTIDE SEQUENCE [LARGE SCALE GENOMIC DNA]</scope>
    <source>
        <strain evidence="2">JC2023a</strain>
    </source>
</reference>
<organism evidence="2 3">
    <name type="scientific">Champsocephalus esox</name>
    <name type="common">pike icefish</name>
    <dbReference type="NCBI Taxonomy" id="159716"/>
    <lineage>
        <taxon>Eukaryota</taxon>
        <taxon>Metazoa</taxon>
        <taxon>Chordata</taxon>
        <taxon>Craniata</taxon>
        <taxon>Vertebrata</taxon>
        <taxon>Euteleostomi</taxon>
        <taxon>Actinopterygii</taxon>
        <taxon>Neopterygii</taxon>
        <taxon>Teleostei</taxon>
        <taxon>Neoteleostei</taxon>
        <taxon>Acanthomorphata</taxon>
        <taxon>Eupercaria</taxon>
        <taxon>Perciformes</taxon>
        <taxon>Notothenioidei</taxon>
        <taxon>Channichthyidae</taxon>
        <taxon>Champsocephalus</taxon>
    </lineage>
</organism>